<dbReference type="FunFam" id="3.40.50.80:FF:000032">
    <property type="entry name" value="NADPH-dependent diflavin oxidoreductase 1"/>
    <property type="match status" value="1"/>
</dbReference>
<dbReference type="GO" id="GO:0050660">
    <property type="term" value="F:flavin adenine dinucleotide binding"/>
    <property type="evidence" value="ECO:0007669"/>
    <property type="project" value="TreeGrafter"/>
</dbReference>
<dbReference type="FunFam" id="1.20.990.10:FF:000017">
    <property type="entry name" value="NADPH--cytochrome P450 reductase"/>
    <property type="match status" value="1"/>
</dbReference>
<dbReference type="PANTHER" id="PTHR19384:SF108">
    <property type="entry name" value="NADPH--CYTOCHROME P450 REDUCTASE"/>
    <property type="match status" value="1"/>
</dbReference>
<evidence type="ECO:0000256" key="4">
    <source>
        <dbReference type="ARBA" id="ARBA00022630"/>
    </source>
</evidence>
<dbReference type="InterPro" id="IPR001709">
    <property type="entry name" value="Flavoprot_Pyr_Nucl_cyt_Rdtase"/>
</dbReference>
<reference evidence="21 22" key="1">
    <citation type="journal article" date="2019" name="Sci. Rep.">
        <title>A multi-omics analysis of the grapevine pathogen Lasiodiplodia theobromae reveals that temperature affects the expression of virulence- and pathogenicity-related genes.</title>
        <authorList>
            <person name="Felix C."/>
            <person name="Meneses R."/>
            <person name="Goncalves M.F.M."/>
            <person name="Tilleman L."/>
            <person name="Duarte A.S."/>
            <person name="Jorrin-Novo J.V."/>
            <person name="Van de Peer Y."/>
            <person name="Deforce D."/>
            <person name="Van Nieuwerburgh F."/>
            <person name="Esteves A.C."/>
            <person name="Alves A."/>
        </authorList>
    </citation>
    <scope>NUCLEOTIDE SEQUENCE [LARGE SCALE GENOMIC DNA]</scope>
    <source>
        <strain evidence="21 22">LA-SOL3</strain>
    </source>
</reference>
<dbReference type="Gene3D" id="1.20.990.10">
    <property type="entry name" value="NADPH-cytochrome p450 Reductase, Chain A, domain 3"/>
    <property type="match status" value="1"/>
</dbReference>
<dbReference type="InterPro" id="IPR008254">
    <property type="entry name" value="Flavodoxin/NO_synth"/>
</dbReference>
<feature type="domain" description="Flavodoxin-like" evidence="19">
    <location>
        <begin position="91"/>
        <end position="236"/>
    </location>
</feature>
<keyword evidence="15" id="KW-0472">Membrane</keyword>
<evidence type="ECO:0000256" key="8">
    <source>
        <dbReference type="ARBA" id="ARBA00022827"/>
    </source>
</evidence>
<dbReference type="GO" id="GO:0016126">
    <property type="term" value="P:sterol biosynthetic process"/>
    <property type="evidence" value="ECO:0007669"/>
    <property type="project" value="UniProtKB-KW"/>
</dbReference>
<evidence type="ECO:0000256" key="7">
    <source>
        <dbReference type="ARBA" id="ARBA00022824"/>
    </source>
</evidence>
<dbReference type="Pfam" id="PF00175">
    <property type="entry name" value="NAD_binding_1"/>
    <property type="match status" value="1"/>
</dbReference>
<dbReference type="SUPFAM" id="SSF52218">
    <property type="entry name" value="Flavoproteins"/>
    <property type="match status" value="1"/>
</dbReference>
<protein>
    <recommendedName>
        <fullName evidence="18">NADPH--hemoprotein reductase</fullName>
        <ecNumber evidence="18">1.6.2.4</ecNumber>
    </recommendedName>
</protein>
<dbReference type="Gene3D" id="3.40.50.80">
    <property type="entry name" value="Nucleotide-binding domain of ferredoxin-NADP reductase (FNR) module"/>
    <property type="match status" value="1"/>
</dbReference>
<evidence type="ECO:0000256" key="6">
    <source>
        <dbReference type="ARBA" id="ARBA00022692"/>
    </source>
</evidence>
<keyword evidence="14" id="KW-0443">Lipid metabolism</keyword>
<dbReference type="InterPro" id="IPR003097">
    <property type="entry name" value="CysJ-like_FAD-binding"/>
</dbReference>
<comment type="caution">
    <text evidence="21">The sequence shown here is derived from an EMBL/GenBank/DDBJ whole genome shotgun (WGS) entry which is preliminary data.</text>
</comment>
<evidence type="ECO:0000256" key="12">
    <source>
        <dbReference type="ARBA" id="ARBA00023002"/>
    </source>
</evidence>
<feature type="domain" description="FAD-binding FR-type" evidence="20">
    <location>
        <begin position="288"/>
        <end position="548"/>
    </location>
</feature>
<dbReference type="InterPro" id="IPR001433">
    <property type="entry name" value="OxRdtase_FAD/NAD-bd"/>
</dbReference>
<keyword evidence="13" id="KW-0756">Sterol biosynthesis</keyword>
<dbReference type="GO" id="GO:0003958">
    <property type="term" value="F:NADPH-hemoprotein reductase activity"/>
    <property type="evidence" value="ECO:0007669"/>
    <property type="project" value="UniProtKB-EC"/>
</dbReference>
<dbReference type="SUPFAM" id="SSF63380">
    <property type="entry name" value="Riboflavin synthase domain-like"/>
    <property type="match status" value="1"/>
</dbReference>
<name>A0A5N5DCY9_9PEZI</name>
<evidence type="ECO:0000256" key="17">
    <source>
        <dbReference type="ARBA" id="ARBA00023221"/>
    </source>
</evidence>
<dbReference type="PIRSF" id="PIRSF000208">
    <property type="entry name" value="P450R"/>
    <property type="match status" value="1"/>
</dbReference>
<dbReference type="FunFam" id="3.40.50.360:FF:000036">
    <property type="entry name" value="NADPH--cytochrome P450 reductase"/>
    <property type="match status" value="1"/>
</dbReference>
<evidence type="ECO:0000313" key="22">
    <source>
        <dbReference type="Proteomes" id="UP000325902"/>
    </source>
</evidence>
<keyword evidence="22" id="KW-1185">Reference proteome</keyword>
<evidence type="ECO:0000256" key="11">
    <source>
        <dbReference type="ARBA" id="ARBA00022989"/>
    </source>
</evidence>
<keyword evidence="4" id="KW-0285">Flavoprotein</keyword>
<dbReference type="GO" id="GO:0005829">
    <property type="term" value="C:cytosol"/>
    <property type="evidence" value="ECO:0007669"/>
    <property type="project" value="TreeGrafter"/>
</dbReference>
<dbReference type="Pfam" id="PF00258">
    <property type="entry name" value="Flavodoxin_1"/>
    <property type="match status" value="1"/>
</dbReference>
<evidence type="ECO:0000256" key="15">
    <source>
        <dbReference type="ARBA" id="ARBA00023136"/>
    </source>
</evidence>
<evidence type="ECO:0000256" key="14">
    <source>
        <dbReference type="ARBA" id="ARBA00023098"/>
    </source>
</evidence>
<dbReference type="PROSITE" id="PS50902">
    <property type="entry name" value="FLAVODOXIN_LIKE"/>
    <property type="match status" value="1"/>
</dbReference>
<evidence type="ECO:0000256" key="13">
    <source>
        <dbReference type="ARBA" id="ARBA00023011"/>
    </source>
</evidence>
<evidence type="ECO:0000256" key="1">
    <source>
        <dbReference type="ARBA" id="ARBA00001917"/>
    </source>
</evidence>
<evidence type="ECO:0000256" key="18">
    <source>
        <dbReference type="ARBA" id="ARBA00023797"/>
    </source>
</evidence>
<evidence type="ECO:0000256" key="5">
    <source>
        <dbReference type="ARBA" id="ARBA00022643"/>
    </source>
</evidence>
<comment type="cofactor">
    <cofactor evidence="1">
        <name>FMN</name>
        <dbReference type="ChEBI" id="CHEBI:58210"/>
    </cofactor>
</comment>
<dbReference type="PROSITE" id="PS51384">
    <property type="entry name" value="FAD_FR"/>
    <property type="match status" value="1"/>
</dbReference>
<dbReference type="InterPro" id="IPR023173">
    <property type="entry name" value="NADPH_Cyt_P450_Rdtase_alpha"/>
</dbReference>
<evidence type="ECO:0000256" key="16">
    <source>
        <dbReference type="ARBA" id="ARBA00023166"/>
    </source>
</evidence>
<keyword evidence="8" id="KW-0274">FAD</keyword>
<keyword evidence="10" id="KW-0752">Steroid biosynthesis</keyword>
<comment type="cofactor">
    <cofactor evidence="2">
        <name>FAD</name>
        <dbReference type="ChEBI" id="CHEBI:57692"/>
    </cofactor>
</comment>
<keyword evidence="16" id="KW-1207">Sterol metabolism</keyword>
<keyword evidence="3" id="KW-0444">Lipid biosynthesis</keyword>
<evidence type="ECO:0000256" key="2">
    <source>
        <dbReference type="ARBA" id="ARBA00001974"/>
    </source>
</evidence>
<keyword evidence="17" id="KW-0753">Steroid metabolism</keyword>
<gene>
    <name evidence="21" type="primary">cprA_0</name>
    <name evidence="21" type="ORF">DBV05_g5574</name>
</gene>
<dbReference type="PRINTS" id="PR00371">
    <property type="entry name" value="FPNCR"/>
</dbReference>
<evidence type="ECO:0000259" key="20">
    <source>
        <dbReference type="PROSITE" id="PS51384"/>
    </source>
</evidence>
<dbReference type="Proteomes" id="UP000325902">
    <property type="component" value="Unassembled WGS sequence"/>
</dbReference>
<keyword evidence="7" id="KW-0256">Endoplasmic reticulum</keyword>
<dbReference type="InterPro" id="IPR029039">
    <property type="entry name" value="Flavoprotein-like_sf"/>
</dbReference>
<dbReference type="InterPro" id="IPR039261">
    <property type="entry name" value="FNR_nucleotide-bd"/>
</dbReference>
<organism evidence="21 22">
    <name type="scientific">Lasiodiplodia theobromae</name>
    <dbReference type="NCBI Taxonomy" id="45133"/>
    <lineage>
        <taxon>Eukaryota</taxon>
        <taxon>Fungi</taxon>
        <taxon>Dikarya</taxon>
        <taxon>Ascomycota</taxon>
        <taxon>Pezizomycotina</taxon>
        <taxon>Dothideomycetes</taxon>
        <taxon>Dothideomycetes incertae sedis</taxon>
        <taxon>Botryosphaeriales</taxon>
        <taxon>Botryosphaeriaceae</taxon>
        <taxon>Lasiodiplodia</taxon>
    </lineage>
</organism>
<dbReference type="InterPro" id="IPR001094">
    <property type="entry name" value="Flavdoxin-like"/>
</dbReference>
<dbReference type="InterPro" id="IPR023208">
    <property type="entry name" value="P450R"/>
</dbReference>
<dbReference type="Pfam" id="PF00667">
    <property type="entry name" value="FAD_binding_1"/>
    <property type="match status" value="1"/>
</dbReference>
<dbReference type="InterPro" id="IPR017927">
    <property type="entry name" value="FAD-bd_FR_type"/>
</dbReference>
<accession>A0A5N5DCY9</accession>
<dbReference type="OrthoDB" id="1856718at2759"/>
<keyword evidence="5" id="KW-0288">FMN</keyword>
<dbReference type="SUPFAM" id="SSF52343">
    <property type="entry name" value="Ferredoxin reductase-like, C-terminal NADP-linked domain"/>
    <property type="match status" value="1"/>
</dbReference>
<sequence length="728" mass="80937">MAHILQTPAFQETLKELSKAATPQSYADVAALGVIALGSAGYILRNYTWDKPDPYDYIWYERPQLKNGGALNAKKETRNIAQKLEETNKDLVIFWGSQSGTAEGFANRLARECHLRFGLETMAADLSDFDAETIALIPESKLAIFICSTFGEGDPSDNTAGLWDWLLKSKDISLKNLRYFAFGLGNSNYKYYNRVIDVVVEQLDKFGARPMLPVGRADDAEGGTEEDFMAWKDELFAVFKNELKLEEREIKYEPTLATVEDDSLEPIDLYHGEPLHPRDNPKAAAACSPIKPLSIQNPRELFHTKDRNCVHMELDLTDHAEVKYKTGDHLAVWPTNPDAEVDRLLAALGLTSRAEIPISIKSLDPTLKVKVPTPTTTAALFRYYLEICAPVSRDTILSLSPFAPTPEAKSFLLSLGKDKNAYAQYLARTHLNLGRLLALASPGQTWTSLPLSYVIETLPRLQPRYYSISSSSVISPRHPSITALVSTTPLAAADDDNSTPSVIPGLTSNYLLAHAHHHPSNPTRDSSHPNMNGLTYALTGPNGALVSDDKNNAAAPKLYAHIRKSKFKLPGAGSTPLIMVAAGTGLAPFRGFVAERARLHSMGKEVGRMVLFFGCRRADEDYIYREELEGWEQALGGKLEIVTAFSRENGQPRRYVQDRVDEKMEDVLGLLEAGANFYVCGRASMAREVGRRVGEGMKRKEEGWSEERVKEWSEGLKRRGKWLEDVWG</sequence>
<proteinExistence type="predicted"/>
<dbReference type="Gene3D" id="3.40.50.360">
    <property type="match status" value="1"/>
</dbReference>
<dbReference type="EMBL" id="VCHE01000030">
    <property type="protein sequence ID" value="KAB2575716.1"/>
    <property type="molecule type" value="Genomic_DNA"/>
</dbReference>
<dbReference type="InterPro" id="IPR017938">
    <property type="entry name" value="Riboflavin_synthase-like_b-brl"/>
</dbReference>
<keyword evidence="6" id="KW-0812">Transmembrane</keyword>
<evidence type="ECO:0000256" key="9">
    <source>
        <dbReference type="ARBA" id="ARBA00022857"/>
    </source>
</evidence>
<evidence type="ECO:0000256" key="3">
    <source>
        <dbReference type="ARBA" id="ARBA00022516"/>
    </source>
</evidence>
<evidence type="ECO:0000259" key="19">
    <source>
        <dbReference type="PROSITE" id="PS50902"/>
    </source>
</evidence>
<evidence type="ECO:0000313" key="21">
    <source>
        <dbReference type="EMBL" id="KAB2575716.1"/>
    </source>
</evidence>
<dbReference type="Gene3D" id="2.40.30.10">
    <property type="entry name" value="Translation factors"/>
    <property type="match status" value="1"/>
</dbReference>
<dbReference type="GO" id="GO:0010181">
    <property type="term" value="F:FMN binding"/>
    <property type="evidence" value="ECO:0007669"/>
    <property type="project" value="InterPro"/>
</dbReference>
<dbReference type="PRINTS" id="PR00369">
    <property type="entry name" value="FLAVODOXIN"/>
</dbReference>
<dbReference type="AlphaFoldDB" id="A0A5N5DCY9"/>
<dbReference type="PANTHER" id="PTHR19384">
    <property type="entry name" value="NITRIC OXIDE SYNTHASE-RELATED"/>
    <property type="match status" value="1"/>
</dbReference>
<keyword evidence="12" id="KW-0560">Oxidoreductase</keyword>
<evidence type="ECO:0000256" key="10">
    <source>
        <dbReference type="ARBA" id="ARBA00022955"/>
    </source>
</evidence>
<dbReference type="EC" id="1.6.2.4" evidence="18"/>
<keyword evidence="11" id="KW-1133">Transmembrane helix</keyword>
<keyword evidence="9" id="KW-0521">NADP</keyword>